<dbReference type="EMBL" id="QYYA01000003">
    <property type="protein sequence ID" value="RJG17328.1"/>
    <property type="molecule type" value="Genomic_DNA"/>
</dbReference>
<keyword evidence="1" id="KW-0812">Transmembrane</keyword>
<protein>
    <recommendedName>
        <fullName evidence="4">Lipoprotein</fullName>
    </recommendedName>
</protein>
<dbReference type="RefSeq" id="WP_119918138.1">
    <property type="nucleotide sequence ID" value="NZ_CAXGPP010000075.1"/>
</dbReference>
<evidence type="ECO:0000256" key="1">
    <source>
        <dbReference type="SAM" id="Phobius"/>
    </source>
</evidence>
<organism evidence="2 3">
    <name type="scientific">Alcanivorax profundi</name>
    <dbReference type="NCBI Taxonomy" id="2338368"/>
    <lineage>
        <taxon>Bacteria</taxon>
        <taxon>Pseudomonadati</taxon>
        <taxon>Pseudomonadota</taxon>
        <taxon>Gammaproteobacteria</taxon>
        <taxon>Oceanospirillales</taxon>
        <taxon>Alcanivoracaceae</taxon>
        <taxon>Alcanivorax</taxon>
    </lineage>
</organism>
<dbReference type="AlphaFoldDB" id="A0A418XWX0"/>
<keyword evidence="1" id="KW-1133">Transmembrane helix</keyword>
<comment type="caution">
    <text evidence="2">The sequence shown here is derived from an EMBL/GenBank/DDBJ whole genome shotgun (WGS) entry which is preliminary data.</text>
</comment>
<keyword evidence="1" id="KW-0472">Membrane</keyword>
<dbReference type="Pfam" id="PF20487">
    <property type="entry name" value="DUF6726"/>
    <property type="match status" value="1"/>
</dbReference>
<dbReference type="Proteomes" id="UP000283734">
    <property type="component" value="Unassembled WGS sequence"/>
</dbReference>
<evidence type="ECO:0000313" key="2">
    <source>
        <dbReference type="EMBL" id="RJG17328.1"/>
    </source>
</evidence>
<evidence type="ECO:0000313" key="3">
    <source>
        <dbReference type="Proteomes" id="UP000283734"/>
    </source>
</evidence>
<evidence type="ECO:0008006" key="4">
    <source>
        <dbReference type="Google" id="ProtNLM"/>
    </source>
</evidence>
<accession>A0A418XWX0</accession>
<reference evidence="2 3" key="1">
    <citation type="submission" date="2018-09" db="EMBL/GenBank/DDBJ databases">
        <title>Alcanivorax profundi sp. nov., isolated from 1000 m-depth seawater of the Mariana Trench.</title>
        <authorList>
            <person name="Liu J."/>
        </authorList>
    </citation>
    <scope>NUCLEOTIDE SEQUENCE [LARGE SCALE GENOMIC DNA]</scope>
    <source>
        <strain evidence="2 3">MTEO17</strain>
    </source>
</reference>
<sequence length="77" mass="7736">MKAVFRITAVAVLAAALSGCFLTKIATTPMRLVGAAGSVVGAVLSIIPVVGNAADEALEKVDGAIDNTADEIDKIPL</sequence>
<feature type="transmembrane region" description="Helical" evidence="1">
    <location>
        <begin position="32"/>
        <end position="50"/>
    </location>
</feature>
<proteinExistence type="predicted"/>
<dbReference type="OrthoDB" id="6078243at2"/>
<name>A0A418XWX0_9GAMM</name>
<dbReference type="InterPro" id="IPR046613">
    <property type="entry name" value="DUF6726"/>
</dbReference>
<gene>
    <name evidence="2" type="ORF">D4A39_11410</name>
</gene>
<dbReference type="PROSITE" id="PS51257">
    <property type="entry name" value="PROKAR_LIPOPROTEIN"/>
    <property type="match status" value="1"/>
</dbReference>
<keyword evidence="3" id="KW-1185">Reference proteome</keyword>